<dbReference type="Gramene" id="TraesCS1A03G0875000.1">
    <property type="protein sequence ID" value="TraesCS1A03G0875000.1.CDS"/>
    <property type="gene ID" value="TraesCS1A03G0875000"/>
</dbReference>
<accession>A0A1D5VLY2</accession>
<dbReference type="Gramene" id="TraesWEE_scaffold_080182_01G000300.1">
    <property type="protein sequence ID" value="TraesWEE_scaffold_080182_01G000300.1"/>
    <property type="gene ID" value="TraesWEE_scaffold_080182_01G000300"/>
</dbReference>
<dbReference type="SMR" id="A0A1D5VLY2"/>
<keyword evidence="3" id="KW-1185">Reference proteome</keyword>
<dbReference type="Gramene" id="TraesNOR1A03G00153380.1">
    <property type="protein sequence ID" value="TraesNOR1A03G00153380.1"/>
    <property type="gene ID" value="TraesNOR1A03G00153380"/>
</dbReference>
<name>A0A1D5VLY2_WHEAT</name>
<organism evidence="2">
    <name type="scientific">Triticum aestivum</name>
    <name type="common">Wheat</name>
    <dbReference type="NCBI Taxonomy" id="4565"/>
    <lineage>
        <taxon>Eukaryota</taxon>
        <taxon>Viridiplantae</taxon>
        <taxon>Streptophyta</taxon>
        <taxon>Embryophyta</taxon>
        <taxon>Tracheophyta</taxon>
        <taxon>Spermatophyta</taxon>
        <taxon>Magnoliopsida</taxon>
        <taxon>Liliopsida</taxon>
        <taxon>Poales</taxon>
        <taxon>Poaceae</taxon>
        <taxon>BOP clade</taxon>
        <taxon>Pooideae</taxon>
        <taxon>Triticodae</taxon>
        <taxon>Triticeae</taxon>
        <taxon>Triticinae</taxon>
        <taxon>Triticum</taxon>
    </lineage>
</organism>
<reference evidence="2" key="2">
    <citation type="submission" date="2018-10" db="UniProtKB">
        <authorList>
            <consortium name="EnsemblPlants"/>
        </authorList>
    </citation>
    <scope>IDENTIFICATION</scope>
</reference>
<keyword evidence="1" id="KW-1133">Transmembrane helix</keyword>
<dbReference type="Gramene" id="TraesCS3A03G0054400.1">
    <property type="protein sequence ID" value="TraesCS3A03G0054400.1.CDS"/>
    <property type="gene ID" value="TraesCS3A03G0054400"/>
</dbReference>
<dbReference type="Gene3D" id="3.30.200.20">
    <property type="entry name" value="Phosphorylase Kinase, domain 1"/>
    <property type="match status" value="1"/>
</dbReference>
<dbReference type="Proteomes" id="UP000019116">
    <property type="component" value="Chromosome 3A"/>
</dbReference>
<dbReference type="Proteomes" id="UP000019116">
    <property type="component" value="Chromosome 1A"/>
</dbReference>
<dbReference type="Gramene" id="TraesJUL3A03G01324160.1">
    <property type="protein sequence ID" value="TraesJUL3A03G01324160.1"/>
    <property type="gene ID" value="TraesJUL3A03G01324160"/>
</dbReference>
<dbReference type="Gramene" id="TraesJAG1A03G00152160.1">
    <property type="protein sequence ID" value="TraesJAG1A03G00152160.1"/>
    <property type="gene ID" value="TraesJAG1A03G00152160"/>
</dbReference>
<dbReference type="STRING" id="4565.A0A1D5VLY2"/>
<dbReference type="EnsemblPlants" id="TraesCS1A02G358300.1">
    <property type="protein sequence ID" value="TraesCS1A02G358300.1"/>
    <property type="gene ID" value="TraesCS1A02G358300"/>
</dbReference>
<dbReference type="Gramene" id="TraesCLE_scaffold_121337_01G000100.1">
    <property type="protein sequence ID" value="TraesCLE_scaffold_121337_01G000100.1"/>
    <property type="gene ID" value="TraesCLE_scaffold_121337_01G000100"/>
</dbReference>
<dbReference type="Gramene" id="TraesSYM1A03G00156150.1">
    <property type="protein sequence ID" value="TraesSYM1A03G00156150.1"/>
    <property type="gene ID" value="TraesSYM1A03G00156150"/>
</dbReference>
<dbReference type="Gramene" id="TraesPARA_EIv1.0_0019820.1">
    <property type="protein sequence ID" value="TraesPARA_EIv1.0_0019820.1.CDS"/>
    <property type="gene ID" value="TraesPARA_EIv1.0_0019820"/>
</dbReference>
<dbReference type="Gramene" id="TraesCLE_scaffold_009883_01G001100.1">
    <property type="protein sequence ID" value="TraesCLE_scaffold_009883_01G001100.1"/>
    <property type="gene ID" value="TraesCLE_scaffold_009883_01G001100"/>
</dbReference>
<dbReference type="Gramene" id="TraesROB_scaffold_110736_01G000100.1">
    <property type="protein sequence ID" value="TraesROB_scaffold_110736_01G000100.1"/>
    <property type="gene ID" value="TraesROB_scaffold_110736_01G000100"/>
</dbReference>
<reference evidence="2" key="1">
    <citation type="submission" date="2018-08" db="EMBL/GenBank/DDBJ databases">
        <authorList>
            <person name="Rossello M."/>
        </authorList>
    </citation>
    <scope>NUCLEOTIDE SEQUENCE [LARGE SCALE GENOMIC DNA]</scope>
    <source>
        <strain evidence="2">cv. Chinese Spring</strain>
    </source>
</reference>
<dbReference type="Gramene" id="TraesCAD_scaffold_113108_01G000100.1">
    <property type="protein sequence ID" value="TraesCAD_scaffold_113108_01G000100.1"/>
    <property type="gene ID" value="TraesCAD_scaffold_113108_01G000100"/>
</dbReference>
<dbReference type="Gramene" id="TraesWEE_scaffold_106282_01G000300.1">
    <property type="protein sequence ID" value="TraesWEE_scaffold_106282_01G000300.1"/>
    <property type="gene ID" value="TraesWEE_scaffold_106282_01G000300"/>
</dbReference>
<dbReference type="InterPro" id="IPR011009">
    <property type="entry name" value="Kinase-like_dom_sf"/>
</dbReference>
<dbReference type="Gramene" id="TraesKAR1A01G0340770.1">
    <property type="protein sequence ID" value="cds.TraesKAR1A01G0340770.1"/>
    <property type="gene ID" value="TraesKAR1A01G0340770"/>
</dbReference>
<dbReference type="Gramene" id="TraesCS3A02G027100.1">
    <property type="protein sequence ID" value="TraesCS3A02G027100.1"/>
    <property type="gene ID" value="TraesCS3A02G027100"/>
</dbReference>
<dbReference type="Gramene" id="TraesJAG3A03G01322530.1">
    <property type="protein sequence ID" value="TraesJAG3A03G01322530.1"/>
    <property type="gene ID" value="TraesJAG3A03G01322530"/>
</dbReference>
<dbReference type="Gramene" id="TraesRN1A0100929800.1">
    <property type="protein sequence ID" value="TraesRN1A0100929800.1"/>
    <property type="gene ID" value="TraesRN1A0100929800"/>
</dbReference>
<dbReference type="Gramene" id="TraesARI1A03G00154940.1">
    <property type="protein sequence ID" value="TraesARI1A03G00154940.1"/>
    <property type="gene ID" value="TraesARI1A03G00154940"/>
</dbReference>
<dbReference type="EnsemblPlants" id="TraesCS3A02G027100.1">
    <property type="protein sequence ID" value="TraesCS3A02G027100.1"/>
    <property type="gene ID" value="TraesCS3A02G027100"/>
</dbReference>
<feature type="transmembrane region" description="Helical" evidence="1">
    <location>
        <begin position="97"/>
        <end position="122"/>
    </location>
</feature>
<dbReference type="AlphaFoldDB" id="A0A1D5VLY2"/>
<dbReference type="Gramene" id="TraesARI3A03G01332720.1">
    <property type="protein sequence ID" value="TraesARI3A03G01332720.1"/>
    <property type="gene ID" value="TraesARI3A03G01332720"/>
</dbReference>
<dbReference type="SUPFAM" id="SSF56112">
    <property type="entry name" value="Protein kinase-like (PK-like)"/>
    <property type="match status" value="1"/>
</dbReference>
<dbReference type="Gramene" id="TraesROB_scaffold_119246_01G000100.1">
    <property type="protein sequence ID" value="TraesROB_scaffold_119246_01G000100.1"/>
    <property type="gene ID" value="TraesROB_scaffold_119246_01G000100"/>
</dbReference>
<keyword evidence="1" id="KW-0472">Membrane</keyword>
<dbReference type="Gramene" id="TraesCAD_scaffold_029445_01G000100.1">
    <property type="protein sequence ID" value="TraesCAD_scaffold_029445_01G000100.1"/>
    <property type="gene ID" value="TraesCAD_scaffold_029445_01G000100"/>
</dbReference>
<evidence type="ECO:0000256" key="1">
    <source>
        <dbReference type="SAM" id="Phobius"/>
    </source>
</evidence>
<protein>
    <submittedName>
        <fullName evidence="2">Uncharacterized protein</fullName>
    </submittedName>
</protein>
<keyword evidence="1" id="KW-0812">Transmembrane</keyword>
<dbReference type="Gramene" id="TraesJUL1A03G00152510.1">
    <property type="protein sequence ID" value="TraesJUL1A03G00152510.1"/>
    <property type="gene ID" value="TraesJUL1A03G00152510"/>
</dbReference>
<proteinExistence type="predicted"/>
<dbReference type="OrthoDB" id="193931at2759"/>
<dbReference type="Gramene" id="TraesCS1A02G358300.1">
    <property type="protein sequence ID" value="TraesCS1A02G358300.1"/>
    <property type="gene ID" value="TraesCS1A02G358300"/>
</dbReference>
<evidence type="ECO:0000313" key="2">
    <source>
        <dbReference type="EnsemblPlants" id="TraesCS3A02G027100.1"/>
    </source>
</evidence>
<dbReference type="Gramene" id="TraesLDM3A03G01315720.1">
    <property type="protein sequence ID" value="TraesLDM3A03G01315720.1"/>
    <property type="gene ID" value="TraesLDM3A03G01315720"/>
</dbReference>
<dbReference type="Gramene" id="TraesLAC1A03G00154970.1">
    <property type="protein sequence ID" value="TraesLAC1A03G00154970.1"/>
    <property type="gene ID" value="TraesLAC1A03G00154970"/>
</dbReference>
<sequence length="131" mass="15169">MERYEVLKDIGDGNVNVTRMMWNKETEEVVAMKYIPWGFKHERYNIFFSSSQTIGDGAHFAEFSTELPNFEGLQLKNTTLFVGVETRVIISAAREMYFIFVGHFLHLLWMVTFETAISVQAIKINFNMSGL</sequence>
<evidence type="ECO:0000313" key="3">
    <source>
        <dbReference type="Proteomes" id="UP000019116"/>
    </source>
</evidence>